<dbReference type="SUPFAM" id="SSF46894">
    <property type="entry name" value="C-terminal effector domain of the bipartite response regulators"/>
    <property type="match status" value="1"/>
</dbReference>
<dbReference type="InterPro" id="IPR016032">
    <property type="entry name" value="Sig_transdc_resp-reg_C-effctor"/>
</dbReference>
<reference evidence="5 6" key="1">
    <citation type="submission" date="2019-02" db="EMBL/GenBank/DDBJ databases">
        <authorList>
            <person name="Goldberg S.R."/>
            <person name="Haltli B.A."/>
            <person name="Correa H."/>
            <person name="Russell K.G."/>
        </authorList>
    </citation>
    <scope>NUCLEOTIDE SEQUENCE [LARGE SCALE GENOMIC DNA]</scope>
    <source>
        <strain evidence="5 6">JCM 16186</strain>
    </source>
</reference>
<accession>A0ABW9RKQ0</accession>
<keyword evidence="3" id="KW-0472">Membrane</keyword>
<dbReference type="Pfam" id="PF00486">
    <property type="entry name" value="Trans_reg_C"/>
    <property type="match status" value="1"/>
</dbReference>
<dbReference type="EMBL" id="SMLW01000335">
    <property type="protein sequence ID" value="MTI23944.1"/>
    <property type="molecule type" value="Genomic_DNA"/>
</dbReference>
<feature type="domain" description="OmpR/PhoB-type" evidence="4">
    <location>
        <begin position="166"/>
        <end position="263"/>
    </location>
</feature>
<dbReference type="SMART" id="SM00862">
    <property type="entry name" value="Trans_reg_C"/>
    <property type="match status" value="1"/>
</dbReference>
<feature type="transmembrane region" description="Helical" evidence="3">
    <location>
        <begin position="133"/>
        <end position="155"/>
    </location>
</feature>
<organism evidence="5 6">
    <name type="scientific">Fulvivirga kasyanovii</name>
    <dbReference type="NCBI Taxonomy" id="396812"/>
    <lineage>
        <taxon>Bacteria</taxon>
        <taxon>Pseudomonadati</taxon>
        <taxon>Bacteroidota</taxon>
        <taxon>Cytophagia</taxon>
        <taxon>Cytophagales</taxon>
        <taxon>Fulvivirgaceae</taxon>
        <taxon>Fulvivirga</taxon>
    </lineage>
</organism>
<evidence type="ECO:0000313" key="5">
    <source>
        <dbReference type="EMBL" id="MTI23944.1"/>
    </source>
</evidence>
<evidence type="ECO:0000256" key="1">
    <source>
        <dbReference type="ARBA" id="ARBA00023125"/>
    </source>
</evidence>
<evidence type="ECO:0000313" key="6">
    <source>
        <dbReference type="Proteomes" id="UP000798808"/>
    </source>
</evidence>
<sequence>MIGDQILLHSGDSTSRVLAIEKEADRYKIEFESGFRFTPEAMVATINQVVTETGIATSYLVEVENCETKKVIYSYEVGNSTTKDLIPCKLRVQPKACYKLFVTILDSNQSALSLYNNNNAVPAKEASSSKSQISYLGIAASVLFCIAMLGLFIYFRREKQVIPKDPNMILVGQYRFDKKAMTLSLKHETTELSGKEADLLYLLCHSENQTLTREYILEVVWGDEGDYIGRTLDVFVSKLRKKLIADASIKIINIRGIGYKFIIDNQG</sequence>
<dbReference type="Gene3D" id="1.10.10.10">
    <property type="entry name" value="Winged helix-like DNA-binding domain superfamily/Winged helix DNA-binding domain"/>
    <property type="match status" value="1"/>
</dbReference>
<dbReference type="Proteomes" id="UP000798808">
    <property type="component" value="Unassembled WGS sequence"/>
</dbReference>
<dbReference type="CDD" id="cd00383">
    <property type="entry name" value="trans_reg_C"/>
    <property type="match status" value="1"/>
</dbReference>
<gene>
    <name evidence="5" type="ORF">E1163_03190</name>
</gene>
<dbReference type="InterPro" id="IPR036388">
    <property type="entry name" value="WH-like_DNA-bd_sf"/>
</dbReference>
<evidence type="ECO:0000259" key="4">
    <source>
        <dbReference type="PROSITE" id="PS51755"/>
    </source>
</evidence>
<feature type="DNA-binding region" description="OmpR/PhoB-type" evidence="2">
    <location>
        <begin position="166"/>
        <end position="263"/>
    </location>
</feature>
<dbReference type="InterPro" id="IPR001867">
    <property type="entry name" value="OmpR/PhoB-type_DNA-bd"/>
</dbReference>
<proteinExistence type="predicted"/>
<keyword evidence="3" id="KW-0812">Transmembrane</keyword>
<keyword evidence="1 2" id="KW-0238">DNA-binding</keyword>
<protein>
    <submittedName>
        <fullName evidence="5">Response regulator transcription factor</fullName>
    </submittedName>
</protein>
<dbReference type="PROSITE" id="PS51755">
    <property type="entry name" value="OMPR_PHOB"/>
    <property type="match status" value="1"/>
</dbReference>
<name>A0ABW9RKQ0_9BACT</name>
<keyword evidence="3" id="KW-1133">Transmembrane helix</keyword>
<comment type="caution">
    <text evidence="5">The sequence shown here is derived from an EMBL/GenBank/DDBJ whole genome shotgun (WGS) entry which is preliminary data.</text>
</comment>
<evidence type="ECO:0000256" key="3">
    <source>
        <dbReference type="SAM" id="Phobius"/>
    </source>
</evidence>
<keyword evidence="6" id="KW-1185">Reference proteome</keyword>
<evidence type="ECO:0000256" key="2">
    <source>
        <dbReference type="PROSITE-ProRule" id="PRU01091"/>
    </source>
</evidence>